<comment type="catalytic activity">
    <reaction evidence="1">
        <text>inosine + phosphate = alpha-D-ribose 1-phosphate + hypoxanthine</text>
        <dbReference type="Rhea" id="RHEA:27646"/>
        <dbReference type="ChEBI" id="CHEBI:17368"/>
        <dbReference type="ChEBI" id="CHEBI:17596"/>
        <dbReference type="ChEBI" id="CHEBI:43474"/>
        <dbReference type="ChEBI" id="CHEBI:57720"/>
        <dbReference type="EC" id="2.4.2.1"/>
    </reaction>
    <physiologicalReaction direction="left-to-right" evidence="1">
        <dbReference type="Rhea" id="RHEA:27647"/>
    </physiologicalReaction>
</comment>
<evidence type="ECO:0000256" key="2">
    <source>
        <dbReference type="ARBA" id="ARBA00001947"/>
    </source>
</evidence>
<keyword evidence="8" id="KW-0862">Zinc</keyword>
<comment type="cofactor">
    <cofactor evidence="2">
        <name>Zn(2+)</name>
        <dbReference type="ChEBI" id="CHEBI:29105"/>
    </cofactor>
</comment>
<comment type="catalytic activity">
    <reaction evidence="10">
        <text>adenosine + H2O + H(+) = inosine + NH4(+)</text>
        <dbReference type="Rhea" id="RHEA:24408"/>
        <dbReference type="ChEBI" id="CHEBI:15377"/>
        <dbReference type="ChEBI" id="CHEBI:15378"/>
        <dbReference type="ChEBI" id="CHEBI:16335"/>
        <dbReference type="ChEBI" id="CHEBI:17596"/>
        <dbReference type="ChEBI" id="CHEBI:28938"/>
        <dbReference type="EC" id="3.5.4.4"/>
    </reaction>
    <physiologicalReaction direction="left-to-right" evidence="10">
        <dbReference type="Rhea" id="RHEA:24409"/>
    </physiologicalReaction>
</comment>
<comment type="catalytic activity">
    <reaction evidence="12">
        <text>S-methyl-5'-thioadenosine + phosphate = 5-(methylsulfanyl)-alpha-D-ribose 1-phosphate + adenine</text>
        <dbReference type="Rhea" id="RHEA:11852"/>
        <dbReference type="ChEBI" id="CHEBI:16708"/>
        <dbReference type="ChEBI" id="CHEBI:17509"/>
        <dbReference type="ChEBI" id="CHEBI:43474"/>
        <dbReference type="ChEBI" id="CHEBI:58533"/>
        <dbReference type="EC" id="2.4.2.28"/>
    </reaction>
    <physiologicalReaction direction="left-to-right" evidence="12">
        <dbReference type="Rhea" id="RHEA:11853"/>
    </physiologicalReaction>
</comment>
<comment type="function">
    <text evidence="4">Purine nucleoside enzyme that catalyzes the phosphorolysis of adenosine and inosine nucleosides, yielding D-ribose 1-phosphate and the respective free bases, adenine and hypoxanthine. Also catalyzes the phosphorolysis of S-methyl-5'-thioadenosine into adenine and S-methyl-5-thio-alpha-D-ribose 1-phosphate. Also has adenosine deaminase activity.</text>
</comment>
<evidence type="ECO:0000256" key="6">
    <source>
        <dbReference type="ARBA" id="ARBA00022679"/>
    </source>
</evidence>
<dbReference type="InterPro" id="IPR038371">
    <property type="entry name" value="Cu_polyphenol_OxRdtase_sf"/>
</dbReference>
<comment type="catalytic activity">
    <reaction evidence="11">
        <text>adenosine + phosphate = alpha-D-ribose 1-phosphate + adenine</text>
        <dbReference type="Rhea" id="RHEA:27642"/>
        <dbReference type="ChEBI" id="CHEBI:16335"/>
        <dbReference type="ChEBI" id="CHEBI:16708"/>
        <dbReference type="ChEBI" id="CHEBI:43474"/>
        <dbReference type="ChEBI" id="CHEBI:57720"/>
        <dbReference type="EC" id="2.4.2.1"/>
    </reaction>
    <physiologicalReaction direction="left-to-right" evidence="11">
        <dbReference type="Rhea" id="RHEA:27643"/>
    </physiologicalReaction>
</comment>
<gene>
    <name evidence="13" type="ORF">NCTC10702_01876</name>
</gene>
<sequence>MNDNFKKQPHHLIYEELLQQGITLGITTRGDGLSDYPKNAFNMARYIDDRPYNITQHQLQLAEEIAFDRKNWVFPIQTHEIKSLVLQRMI</sequence>
<keyword evidence="7" id="KW-0479">Metal-binding</keyword>
<protein>
    <submittedName>
        <fullName evidence="13">Multi-copper polyphenol oxidoreductase laccase</fullName>
    </submittedName>
</protein>
<dbReference type="InterPro" id="IPR011324">
    <property type="entry name" value="Cytotoxic_necrot_fac-like_cat"/>
</dbReference>
<comment type="cofactor">
    <cofactor evidence="3">
        <name>Cu(2+)</name>
        <dbReference type="ChEBI" id="CHEBI:29036"/>
    </cofactor>
</comment>
<comment type="similarity">
    <text evidence="5">Belongs to the purine nucleoside phosphorylase YfiH/LACC1 family.</text>
</comment>
<dbReference type="Gene3D" id="3.60.140.10">
    <property type="entry name" value="CNF1/YfiH-like putative cysteine hydrolases"/>
    <property type="match status" value="1"/>
</dbReference>
<evidence type="ECO:0000256" key="8">
    <source>
        <dbReference type="ARBA" id="ARBA00022833"/>
    </source>
</evidence>
<organism evidence="13 14">
    <name type="scientific">Staphylococcus aureus</name>
    <dbReference type="NCBI Taxonomy" id="1280"/>
    <lineage>
        <taxon>Bacteria</taxon>
        <taxon>Bacillati</taxon>
        <taxon>Bacillota</taxon>
        <taxon>Bacilli</taxon>
        <taxon>Bacillales</taxon>
        <taxon>Staphylococcaceae</taxon>
        <taxon>Staphylococcus</taxon>
    </lineage>
</organism>
<dbReference type="InterPro" id="IPR003730">
    <property type="entry name" value="Cu_polyphenol_OxRdtase"/>
</dbReference>
<dbReference type="SUPFAM" id="SSF64438">
    <property type="entry name" value="CNF1/YfiH-like putative cysteine hydrolases"/>
    <property type="match status" value="1"/>
</dbReference>
<evidence type="ECO:0000256" key="5">
    <source>
        <dbReference type="ARBA" id="ARBA00007353"/>
    </source>
</evidence>
<evidence type="ECO:0000256" key="1">
    <source>
        <dbReference type="ARBA" id="ARBA00000553"/>
    </source>
</evidence>
<dbReference type="GO" id="GO:0017061">
    <property type="term" value="F:S-methyl-5-thioadenosine phosphorylase activity"/>
    <property type="evidence" value="ECO:0007669"/>
    <property type="project" value="UniProtKB-EC"/>
</dbReference>
<name>A0A380EH29_STAAU</name>
<dbReference type="AlphaFoldDB" id="A0A380EH29"/>
<accession>A0A380EH29</accession>
<dbReference type="Pfam" id="PF02578">
    <property type="entry name" value="Cu-oxidase_4"/>
    <property type="match status" value="1"/>
</dbReference>
<reference evidence="13 14" key="1">
    <citation type="submission" date="2018-06" db="EMBL/GenBank/DDBJ databases">
        <authorList>
            <consortium name="Pathogen Informatics"/>
            <person name="Doyle S."/>
        </authorList>
    </citation>
    <scope>NUCLEOTIDE SEQUENCE [LARGE SCALE GENOMIC DNA]</scope>
    <source>
        <strain evidence="13 14">NCTC10702</strain>
    </source>
</reference>
<evidence type="ECO:0000256" key="4">
    <source>
        <dbReference type="ARBA" id="ARBA00003215"/>
    </source>
</evidence>
<keyword evidence="6" id="KW-0808">Transferase</keyword>
<dbReference type="EMBL" id="UHBY01000003">
    <property type="protein sequence ID" value="SUL34564.1"/>
    <property type="molecule type" value="Genomic_DNA"/>
</dbReference>
<proteinExistence type="inferred from homology"/>
<evidence type="ECO:0000256" key="10">
    <source>
        <dbReference type="ARBA" id="ARBA00047989"/>
    </source>
</evidence>
<evidence type="ECO:0000313" key="14">
    <source>
        <dbReference type="Proteomes" id="UP000254116"/>
    </source>
</evidence>
<keyword evidence="9" id="KW-0186">Copper</keyword>
<evidence type="ECO:0000256" key="9">
    <source>
        <dbReference type="ARBA" id="ARBA00023008"/>
    </source>
</evidence>
<evidence type="ECO:0000256" key="7">
    <source>
        <dbReference type="ARBA" id="ARBA00022723"/>
    </source>
</evidence>
<evidence type="ECO:0000313" key="13">
    <source>
        <dbReference type="EMBL" id="SUL34564.1"/>
    </source>
</evidence>
<evidence type="ECO:0000256" key="11">
    <source>
        <dbReference type="ARBA" id="ARBA00048968"/>
    </source>
</evidence>
<evidence type="ECO:0000256" key="3">
    <source>
        <dbReference type="ARBA" id="ARBA00001973"/>
    </source>
</evidence>
<evidence type="ECO:0000256" key="12">
    <source>
        <dbReference type="ARBA" id="ARBA00049893"/>
    </source>
</evidence>
<dbReference type="Proteomes" id="UP000254116">
    <property type="component" value="Unassembled WGS sequence"/>
</dbReference>
<dbReference type="GO" id="GO:0046872">
    <property type="term" value="F:metal ion binding"/>
    <property type="evidence" value="ECO:0007669"/>
    <property type="project" value="UniProtKB-KW"/>
</dbReference>